<dbReference type="CDD" id="cd06261">
    <property type="entry name" value="TM_PBP2"/>
    <property type="match status" value="1"/>
</dbReference>
<dbReference type="InterPro" id="IPR051393">
    <property type="entry name" value="ABC_transporter_permease"/>
</dbReference>
<keyword evidence="5 7" id="KW-1133">Transmembrane helix</keyword>
<evidence type="ECO:0000256" key="7">
    <source>
        <dbReference type="RuleBase" id="RU363032"/>
    </source>
</evidence>
<feature type="transmembrane region" description="Helical" evidence="7">
    <location>
        <begin position="31"/>
        <end position="57"/>
    </location>
</feature>
<evidence type="ECO:0000256" key="1">
    <source>
        <dbReference type="ARBA" id="ARBA00004651"/>
    </source>
</evidence>
<keyword evidence="3" id="KW-1003">Cell membrane</keyword>
<evidence type="ECO:0000256" key="5">
    <source>
        <dbReference type="ARBA" id="ARBA00022989"/>
    </source>
</evidence>
<dbReference type="RefSeq" id="WP_101302711.1">
    <property type="nucleotide sequence ID" value="NZ_NXGX01000005.1"/>
</dbReference>
<feature type="transmembrane region" description="Helical" evidence="7">
    <location>
        <begin position="407"/>
        <end position="429"/>
    </location>
</feature>
<evidence type="ECO:0000313" key="11">
    <source>
        <dbReference type="Proteomes" id="UP000233332"/>
    </source>
</evidence>
<evidence type="ECO:0000256" key="2">
    <source>
        <dbReference type="ARBA" id="ARBA00022448"/>
    </source>
</evidence>
<reference evidence="10 11" key="1">
    <citation type="submission" date="2017-09" db="EMBL/GenBank/DDBJ databases">
        <title>Biodiversity and function of Thalassospira species in the particle-attached aromatic-hydrocarbon-degrading consortia from the surface seawater of the China South Sea.</title>
        <authorList>
            <person name="Dong C."/>
            <person name="Lai Q."/>
            <person name="Shao Z."/>
        </authorList>
    </citation>
    <scope>NUCLEOTIDE SEQUENCE [LARGE SCALE GENOMIC DNA]</scope>
    <source>
        <strain evidence="10 11">139Z-12</strain>
    </source>
</reference>
<feature type="domain" description="ABC transmembrane type-1" evidence="9">
    <location>
        <begin position="203"/>
        <end position="430"/>
    </location>
</feature>
<keyword evidence="6 7" id="KW-0472">Membrane</keyword>
<dbReference type="PANTHER" id="PTHR30193:SF37">
    <property type="entry name" value="INNER MEMBRANE ABC TRANSPORTER PERMEASE PROTEIN YCJO"/>
    <property type="match status" value="1"/>
</dbReference>
<accession>A0A2N3L4R2</accession>
<feature type="transmembrane region" description="Helical" evidence="7">
    <location>
        <begin position="237"/>
        <end position="260"/>
    </location>
</feature>
<dbReference type="Gene3D" id="1.10.3720.10">
    <property type="entry name" value="MetI-like"/>
    <property type="match status" value="1"/>
</dbReference>
<gene>
    <name evidence="10" type="ORF">COO92_12880</name>
</gene>
<evidence type="ECO:0000256" key="3">
    <source>
        <dbReference type="ARBA" id="ARBA00022475"/>
    </source>
</evidence>
<evidence type="ECO:0000259" key="9">
    <source>
        <dbReference type="PROSITE" id="PS50928"/>
    </source>
</evidence>
<keyword evidence="4 7" id="KW-0812">Transmembrane</keyword>
<dbReference type="GO" id="GO:0005886">
    <property type="term" value="C:plasma membrane"/>
    <property type="evidence" value="ECO:0007669"/>
    <property type="project" value="UniProtKB-SubCell"/>
</dbReference>
<dbReference type="SUPFAM" id="SSF161098">
    <property type="entry name" value="MetI-like"/>
    <property type="match status" value="1"/>
</dbReference>
<evidence type="ECO:0000256" key="6">
    <source>
        <dbReference type="ARBA" id="ARBA00023136"/>
    </source>
</evidence>
<dbReference type="Pfam" id="PF00528">
    <property type="entry name" value="BPD_transp_1"/>
    <property type="match status" value="1"/>
</dbReference>
<dbReference type="InterPro" id="IPR000515">
    <property type="entry name" value="MetI-like"/>
</dbReference>
<proteinExistence type="inferred from homology"/>
<dbReference type="Proteomes" id="UP000233332">
    <property type="component" value="Unassembled WGS sequence"/>
</dbReference>
<comment type="subcellular location">
    <subcellularLocation>
        <location evidence="1 7">Cell membrane</location>
        <topology evidence="1 7">Multi-pass membrane protein</topology>
    </subcellularLocation>
</comment>
<dbReference type="InterPro" id="IPR035906">
    <property type="entry name" value="MetI-like_sf"/>
</dbReference>
<feature type="transmembrane region" description="Helical" evidence="7">
    <location>
        <begin position="202"/>
        <end position="225"/>
    </location>
</feature>
<dbReference type="GO" id="GO:0055085">
    <property type="term" value="P:transmembrane transport"/>
    <property type="evidence" value="ECO:0007669"/>
    <property type="project" value="InterPro"/>
</dbReference>
<comment type="caution">
    <text evidence="10">The sequence shown here is derived from an EMBL/GenBank/DDBJ whole genome shotgun (WGS) entry which is preliminary data.</text>
</comment>
<comment type="similarity">
    <text evidence="7">Belongs to the binding-protein-dependent transport system permease family.</text>
</comment>
<organism evidence="10 11">
    <name type="scientific">Thalassospira lohafexi</name>
    <dbReference type="NCBI Taxonomy" id="744227"/>
    <lineage>
        <taxon>Bacteria</taxon>
        <taxon>Pseudomonadati</taxon>
        <taxon>Pseudomonadota</taxon>
        <taxon>Alphaproteobacteria</taxon>
        <taxon>Rhodospirillales</taxon>
        <taxon>Thalassospiraceae</taxon>
        <taxon>Thalassospira</taxon>
    </lineage>
</organism>
<feature type="region of interest" description="Disordered" evidence="8">
    <location>
        <begin position="1"/>
        <end position="23"/>
    </location>
</feature>
<evidence type="ECO:0000313" key="10">
    <source>
        <dbReference type="EMBL" id="PKR57670.1"/>
    </source>
</evidence>
<dbReference type="PROSITE" id="PS50928">
    <property type="entry name" value="ABC_TM1"/>
    <property type="match status" value="1"/>
</dbReference>
<feature type="transmembrane region" description="Helical" evidence="7">
    <location>
        <begin position="353"/>
        <end position="372"/>
    </location>
</feature>
<evidence type="ECO:0000256" key="4">
    <source>
        <dbReference type="ARBA" id="ARBA00022692"/>
    </source>
</evidence>
<keyword evidence="11" id="KW-1185">Reference proteome</keyword>
<name>A0A2N3L4R2_9PROT</name>
<protein>
    <submittedName>
        <fullName evidence="10">Transporter</fullName>
    </submittedName>
</protein>
<evidence type="ECO:0000256" key="8">
    <source>
        <dbReference type="SAM" id="MobiDB-lite"/>
    </source>
</evidence>
<feature type="transmembrane region" description="Helical" evidence="7">
    <location>
        <begin position="303"/>
        <end position="326"/>
    </location>
</feature>
<sequence length="437" mass="48463">MTTSHSTQTPSATAPPKKSKLGPMARREAKLALWMLAPTFLIVMGIVLFPLLANFWISVKPVKLSDLRPPTPVVSERVRGDMDVAGEEFRIQYRMRNSSQTGAIDDVVLTDTLPSGITITDIDPACEITGQNVTCRLDRLEGGDRQRLELKATANTDFAANPVSPRDSEPTLTGTSENILTNNQFTLDNFARIFDSREFWSVLWVTIAYTVFGTLGALVLGLFAAQILNKPFKGRSIIRGLFLFPYVAPVIAVAFTWVILLDPFNGTFNAILQRMNVTDAGVNFFGQRALPIDIFGLTIEFPLALATVIAFEAWRYFPLSFLFILARMQSISSDMYEAAEVDGASPLQQFWHISLPQLLGILSTLFLLRFIWTFNKFDDIFLLTGGAAGTRTLTVDVYEQGFALSNLGAGAAVAVAIFILLLVFAVFYFKFVHREDQ</sequence>
<dbReference type="PANTHER" id="PTHR30193">
    <property type="entry name" value="ABC TRANSPORTER PERMEASE PROTEIN"/>
    <property type="match status" value="1"/>
</dbReference>
<keyword evidence="2 7" id="KW-0813">Transport</keyword>
<dbReference type="AlphaFoldDB" id="A0A2N3L4R2"/>
<feature type="compositionally biased region" description="Polar residues" evidence="8">
    <location>
        <begin position="1"/>
        <end position="12"/>
    </location>
</feature>
<dbReference type="EMBL" id="NXGX01000005">
    <property type="protein sequence ID" value="PKR57670.1"/>
    <property type="molecule type" value="Genomic_DNA"/>
</dbReference>